<dbReference type="InterPro" id="IPR010982">
    <property type="entry name" value="Lambda_DNA-bd_dom_sf"/>
</dbReference>
<dbReference type="Proteomes" id="UP001230207">
    <property type="component" value="Unassembled WGS sequence"/>
</dbReference>
<organism evidence="1 2">
    <name type="scientific">Pararhizobium capsulatum DSM 1112</name>
    <dbReference type="NCBI Taxonomy" id="1121113"/>
    <lineage>
        <taxon>Bacteria</taxon>
        <taxon>Pseudomonadati</taxon>
        <taxon>Pseudomonadota</taxon>
        <taxon>Alphaproteobacteria</taxon>
        <taxon>Hyphomicrobiales</taxon>
        <taxon>Rhizobiaceae</taxon>
        <taxon>Rhizobium/Agrobacterium group</taxon>
        <taxon>Pararhizobium</taxon>
    </lineage>
</organism>
<protein>
    <submittedName>
        <fullName evidence="1">Transcriptional regulator with XRE-family HTH domain</fullName>
    </submittedName>
</protein>
<keyword evidence="2" id="KW-1185">Reference proteome</keyword>
<accession>A0ABU0BX41</accession>
<evidence type="ECO:0000313" key="2">
    <source>
        <dbReference type="Proteomes" id="UP001230207"/>
    </source>
</evidence>
<dbReference type="InterPro" id="IPR001387">
    <property type="entry name" value="Cro/C1-type_HTH"/>
</dbReference>
<dbReference type="SUPFAM" id="SSF47413">
    <property type="entry name" value="lambda repressor-like DNA-binding domains"/>
    <property type="match status" value="1"/>
</dbReference>
<dbReference type="EMBL" id="JAUSVF010000002">
    <property type="protein sequence ID" value="MDQ0322517.1"/>
    <property type="molecule type" value="Genomic_DNA"/>
</dbReference>
<name>A0ABU0BX41_9HYPH</name>
<evidence type="ECO:0000313" key="1">
    <source>
        <dbReference type="EMBL" id="MDQ0322517.1"/>
    </source>
</evidence>
<comment type="caution">
    <text evidence="1">The sequence shown here is derived from an EMBL/GenBank/DDBJ whole genome shotgun (WGS) entry which is preliminary data.</text>
</comment>
<gene>
    <name evidence="1" type="ORF">QO002_004723</name>
</gene>
<dbReference type="RefSeq" id="WP_307234201.1">
    <property type="nucleotide sequence ID" value="NZ_JAUSVF010000002.1"/>
</dbReference>
<reference evidence="1 2" key="1">
    <citation type="submission" date="2023-07" db="EMBL/GenBank/DDBJ databases">
        <title>Genomic Encyclopedia of Type Strains, Phase IV (KMG-IV): sequencing the most valuable type-strain genomes for metagenomic binning, comparative biology and taxonomic classification.</title>
        <authorList>
            <person name="Goeker M."/>
        </authorList>
    </citation>
    <scope>NUCLEOTIDE SEQUENCE [LARGE SCALE GENOMIC DNA]</scope>
    <source>
        <strain evidence="1 2">DSM 1112</strain>
    </source>
</reference>
<sequence>MITGAQCRAARALSELSLETLARLAKVDAEVIDAFENKLTEPDADTISILENTLESAGAVFIPENGGGVGVRLKFNRAETRRISILESEGGIVGNDDVP</sequence>
<proteinExistence type="predicted"/>
<dbReference type="CDD" id="cd00093">
    <property type="entry name" value="HTH_XRE"/>
    <property type="match status" value="1"/>
</dbReference>
<dbReference type="Gene3D" id="1.10.260.40">
    <property type="entry name" value="lambda repressor-like DNA-binding domains"/>
    <property type="match status" value="1"/>
</dbReference>